<evidence type="ECO:0000313" key="2">
    <source>
        <dbReference type="EMBL" id="HJD33274.1"/>
    </source>
</evidence>
<dbReference type="CDD" id="cd00093">
    <property type="entry name" value="HTH_XRE"/>
    <property type="match status" value="1"/>
</dbReference>
<dbReference type="SUPFAM" id="SSF47413">
    <property type="entry name" value="lambda repressor-like DNA-binding domains"/>
    <property type="match status" value="1"/>
</dbReference>
<gene>
    <name evidence="2" type="ORF">H9911_01875</name>
</gene>
<name>A0A9D2R0S1_9FIRM</name>
<comment type="caution">
    <text evidence="2">The sequence shown here is derived from an EMBL/GenBank/DDBJ whole genome shotgun (WGS) entry which is preliminary data.</text>
</comment>
<accession>A0A9D2R0S1</accession>
<proteinExistence type="predicted"/>
<dbReference type="Proteomes" id="UP000823897">
    <property type="component" value="Unassembled WGS sequence"/>
</dbReference>
<dbReference type="InterPro" id="IPR010982">
    <property type="entry name" value="Lambda_DNA-bd_dom_sf"/>
</dbReference>
<evidence type="ECO:0000259" key="1">
    <source>
        <dbReference type="PROSITE" id="PS50943"/>
    </source>
</evidence>
<dbReference type="InterPro" id="IPR001387">
    <property type="entry name" value="Cro/C1-type_HTH"/>
</dbReference>
<dbReference type="Gene3D" id="1.10.260.40">
    <property type="entry name" value="lambda repressor-like DNA-binding domains"/>
    <property type="match status" value="1"/>
</dbReference>
<dbReference type="SMART" id="SM00530">
    <property type="entry name" value="HTH_XRE"/>
    <property type="match status" value="1"/>
</dbReference>
<organism evidence="2 3">
    <name type="scientific">Candidatus Mediterraneibacter tabaqchaliae</name>
    <dbReference type="NCBI Taxonomy" id="2838689"/>
    <lineage>
        <taxon>Bacteria</taxon>
        <taxon>Bacillati</taxon>
        <taxon>Bacillota</taxon>
        <taxon>Clostridia</taxon>
        <taxon>Lachnospirales</taxon>
        <taxon>Lachnospiraceae</taxon>
        <taxon>Mediterraneibacter</taxon>
    </lineage>
</organism>
<dbReference type="PROSITE" id="PS50943">
    <property type="entry name" value="HTH_CROC1"/>
    <property type="match status" value="1"/>
</dbReference>
<reference evidence="2" key="1">
    <citation type="journal article" date="2021" name="PeerJ">
        <title>Extensive microbial diversity within the chicken gut microbiome revealed by metagenomics and culture.</title>
        <authorList>
            <person name="Gilroy R."/>
            <person name="Ravi A."/>
            <person name="Getino M."/>
            <person name="Pursley I."/>
            <person name="Horton D.L."/>
            <person name="Alikhan N.F."/>
            <person name="Baker D."/>
            <person name="Gharbi K."/>
            <person name="Hall N."/>
            <person name="Watson M."/>
            <person name="Adriaenssens E.M."/>
            <person name="Foster-Nyarko E."/>
            <person name="Jarju S."/>
            <person name="Secka A."/>
            <person name="Antonio M."/>
            <person name="Oren A."/>
            <person name="Chaudhuri R.R."/>
            <person name="La Ragione R."/>
            <person name="Hildebrand F."/>
            <person name="Pallen M.J."/>
        </authorList>
    </citation>
    <scope>NUCLEOTIDE SEQUENCE</scope>
    <source>
        <strain evidence="2">ChiGjej3B3-11674</strain>
    </source>
</reference>
<feature type="domain" description="HTH cro/C1-type" evidence="1">
    <location>
        <begin position="18"/>
        <end position="77"/>
    </location>
</feature>
<dbReference type="EMBL" id="DWUV01000042">
    <property type="protein sequence ID" value="HJD33274.1"/>
    <property type="molecule type" value="Genomic_DNA"/>
</dbReference>
<feature type="non-terminal residue" evidence="2">
    <location>
        <position position="193"/>
    </location>
</feature>
<dbReference type="GO" id="GO:0003677">
    <property type="term" value="F:DNA binding"/>
    <property type="evidence" value="ECO:0007669"/>
    <property type="project" value="InterPro"/>
</dbReference>
<protein>
    <submittedName>
        <fullName evidence="2">Helix-turn-helix domain-containing protein</fullName>
    </submittedName>
</protein>
<dbReference type="Pfam" id="PF01381">
    <property type="entry name" value="HTH_3"/>
    <property type="match status" value="1"/>
</dbReference>
<sequence>MIIENYAEQYCLKVSGKIKEIIKSKKLTQTKVVELCENAGVPVSQGTISNITRGAKEIKLSSLISLCKGLNINIIDILSDDDTENKTILKYDDKMYKGYTGTYHTYFFPTISNKEELLHGILDINEPNENGKCEADLKLYTGEKKKNGERDEEIIKYYTGEFAISGPMQSAYCLLNNSQTDEQCCFIFHHFYI</sequence>
<dbReference type="AlphaFoldDB" id="A0A9D2R0S1"/>
<reference evidence="2" key="2">
    <citation type="submission" date="2021-04" db="EMBL/GenBank/DDBJ databases">
        <authorList>
            <person name="Gilroy R."/>
        </authorList>
    </citation>
    <scope>NUCLEOTIDE SEQUENCE</scope>
    <source>
        <strain evidence="2">ChiGjej3B3-11674</strain>
    </source>
</reference>
<evidence type="ECO:0000313" key="3">
    <source>
        <dbReference type="Proteomes" id="UP000823897"/>
    </source>
</evidence>